<dbReference type="GO" id="GO:0030521">
    <property type="term" value="P:androgen receptor signaling pathway"/>
    <property type="evidence" value="ECO:0007669"/>
    <property type="project" value="TreeGrafter"/>
</dbReference>
<feature type="signal peptide" evidence="3">
    <location>
        <begin position="1"/>
        <end position="18"/>
    </location>
</feature>
<evidence type="ECO:0000256" key="2">
    <source>
        <dbReference type="ARBA" id="ARBA00022525"/>
    </source>
</evidence>
<evidence type="ECO:0000256" key="3">
    <source>
        <dbReference type="SAM" id="SignalP"/>
    </source>
</evidence>
<evidence type="ECO:0000313" key="4">
    <source>
        <dbReference type="Proteomes" id="UP000694851"/>
    </source>
</evidence>
<feature type="chain" id="PRO_5034990318" evidence="3">
    <location>
        <begin position="19"/>
        <end position="95"/>
    </location>
</feature>
<dbReference type="KEGG" id="hai:109390015"/>
<name>A0A8B7SFS5_HIPAR</name>
<dbReference type="PROSITE" id="PS51257">
    <property type="entry name" value="PROKAR_LIPOPROTEIN"/>
    <property type="match status" value="1"/>
</dbReference>
<dbReference type="AlphaFoldDB" id="A0A8B7SFS5"/>
<accession>A0A8B7SFS5</accession>
<comment type="subcellular location">
    <subcellularLocation>
        <location evidence="1">Secreted</location>
    </subcellularLocation>
</comment>
<keyword evidence="3" id="KW-0732">Signal</keyword>
<dbReference type="PROSITE" id="PS51311">
    <property type="entry name" value="SCGB"/>
    <property type="match status" value="1"/>
</dbReference>
<dbReference type="OrthoDB" id="9741516at2759"/>
<protein>
    <submittedName>
        <fullName evidence="5">Mammaglobin-A-like</fullName>
    </submittedName>
</protein>
<evidence type="ECO:0000256" key="1">
    <source>
        <dbReference type="ARBA" id="ARBA00004613"/>
    </source>
</evidence>
<sequence length="95" mass="10741">MKLLTVLMLIALPLSCFAGSGCLLLEKLINDTISTDVTTDQYLKDYQEFIPGETTKNAAEKMKDCFLKVGKNETTQANIQNMMQYVYNSTRCARF</sequence>
<evidence type="ECO:0000313" key="5">
    <source>
        <dbReference type="RefSeq" id="XP_019511539.1"/>
    </source>
</evidence>
<keyword evidence="2" id="KW-0964">Secreted</keyword>
<dbReference type="InterPro" id="IPR016126">
    <property type="entry name" value="Secretoglobin"/>
</dbReference>
<dbReference type="Pfam" id="PF01099">
    <property type="entry name" value="Uteroglobin"/>
    <property type="match status" value="1"/>
</dbReference>
<keyword evidence="4" id="KW-1185">Reference proteome</keyword>
<dbReference type="SUPFAM" id="SSF48201">
    <property type="entry name" value="Uteroglobin-like"/>
    <property type="match status" value="1"/>
</dbReference>
<dbReference type="GO" id="GO:0005615">
    <property type="term" value="C:extracellular space"/>
    <property type="evidence" value="ECO:0007669"/>
    <property type="project" value="TreeGrafter"/>
</dbReference>
<dbReference type="PANTHER" id="PTHR14037">
    <property type="entry name" value="MAMMAGLOBIN-RELATED"/>
    <property type="match status" value="1"/>
</dbReference>
<dbReference type="GeneID" id="109390015"/>
<reference evidence="5" key="1">
    <citation type="submission" date="2025-08" db="UniProtKB">
        <authorList>
            <consortium name="RefSeq"/>
        </authorList>
    </citation>
    <scope>IDENTIFICATION</scope>
    <source>
        <tissue evidence="5">Muscle</tissue>
    </source>
</reference>
<organism evidence="4 5">
    <name type="scientific">Hipposideros armiger</name>
    <name type="common">Great Himalayan leaf-nosed bat</name>
    <dbReference type="NCBI Taxonomy" id="186990"/>
    <lineage>
        <taxon>Eukaryota</taxon>
        <taxon>Metazoa</taxon>
        <taxon>Chordata</taxon>
        <taxon>Craniata</taxon>
        <taxon>Vertebrata</taxon>
        <taxon>Euteleostomi</taxon>
        <taxon>Mammalia</taxon>
        <taxon>Eutheria</taxon>
        <taxon>Laurasiatheria</taxon>
        <taxon>Chiroptera</taxon>
        <taxon>Yinpterochiroptera</taxon>
        <taxon>Rhinolophoidea</taxon>
        <taxon>Hipposideridae</taxon>
        <taxon>Hipposideros</taxon>
    </lineage>
</organism>
<dbReference type="PANTHER" id="PTHR14037:SF4">
    <property type="entry name" value="MAMMAGLOBIN-B"/>
    <property type="match status" value="1"/>
</dbReference>
<dbReference type="Proteomes" id="UP000694851">
    <property type="component" value="Unplaced"/>
</dbReference>
<proteinExistence type="predicted"/>
<dbReference type="RefSeq" id="XP_019511539.1">
    <property type="nucleotide sequence ID" value="XM_019655994.1"/>
</dbReference>
<dbReference type="InterPro" id="IPR035960">
    <property type="entry name" value="Secretoglobin_sf"/>
</dbReference>
<gene>
    <name evidence="5" type="primary">LOC109390015</name>
</gene>